<dbReference type="FunFam" id="1.10.630.10:FF:000018">
    <property type="entry name" value="Cytochrome P450 monooxygenase"/>
    <property type="match status" value="1"/>
</dbReference>
<dbReference type="Pfam" id="PF00067">
    <property type="entry name" value="p450"/>
    <property type="match status" value="1"/>
</dbReference>
<comment type="caution">
    <text evidence="8">The sequence shown here is derived from an EMBL/GenBank/DDBJ whole genome shotgun (WGS) entry which is preliminary data.</text>
</comment>
<dbReference type="EMBL" id="BLPG01000002">
    <property type="protein sequence ID" value="GFJ96548.1"/>
    <property type="molecule type" value="Genomic_DNA"/>
</dbReference>
<dbReference type="PROSITE" id="PS00086">
    <property type="entry name" value="CYTOCHROME_P450"/>
    <property type="match status" value="1"/>
</dbReference>
<dbReference type="Gene3D" id="1.10.630.10">
    <property type="entry name" value="Cytochrome P450"/>
    <property type="match status" value="1"/>
</dbReference>
<keyword evidence="9" id="KW-1185">Reference proteome</keyword>
<reference evidence="8 9" key="2">
    <citation type="submission" date="2020-03" db="EMBL/GenBank/DDBJ databases">
        <authorList>
            <person name="Ichikawa N."/>
            <person name="Kimura A."/>
            <person name="Kitahashi Y."/>
            <person name="Uohara A."/>
        </authorList>
    </citation>
    <scope>NUCLEOTIDE SEQUENCE [LARGE SCALE GENOMIC DNA]</scope>
    <source>
        <strain evidence="8 9">NBRC 108638</strain>
    </source>
</reference>
<dbReference type="InterPro" id="IPR017972">
    <property type="entry name" value="Cyt_P450_CS"/>
</dbReference>
<dbReference type="RefSeq" id="WP_173086308.1">
    <property type="nucleotide sequence ID" value="NZ_BAABJB010000008.1"/>
</dbReference>
<dbReference type="PANTHER" id="PTHR46696">
    <property type="entry name" value="P450, PUTATIVE (EUROFUNG)-RELATED"/>
    <property type="match status" value="1"/>
</dbReference>
<gene>
    <name evidence="8" type="ORF">Prum_101900</name>
</gene>
<keyword evidence="6 7" id="KW-0503">Monooxygenase</keyword>
<proteinExistence type="inferred from homology"/>
<evidence type="ECO:0000256" key="4">
    <source>
        <dbReference type="ARBA" id="ARBA00023002"/>
    </source>
</evidence>
<dbReference type="CDD" id="cd11030">
    <property type="entry name" value="CYP105-like"/>
    <property type="match status" value="1"/>
</dbReference>
<sequence length="403" mass="43693">MNRYPADRSCPYEPPEQYARWREAEPVTRVVLPSGAAAWLVTRYADVRRLLRDPALASDSTRPGYPRFGAAVEVPPLNRTFIGLDGPAHRRLRRMFADAFAVPAVARFEPRMTAIVDACLDDLAEGRNEPAGPAPGSAAADLVSRFALPVASRIICEVLGLGYEAHELFERSTHVLTDGASTGAQKAAAGAAIIELVADLVRERLRHPRADLASRIATRHVRAGELSEPEAVHNLALVLGAGHHTSANMISLGALALLREPAWADRFRGEPQLRANATEELLRYLTIVQLGLARVATADIAVGDRLVRAGDGVVLSVLAANRDARRFAGPDRLDLARADARHHLAFGFGPHQCVGHFLARTTVRVALARLVTRLPGLRLAGTADLSFTEATDFHGLHRLPVTW</sequence>
<organism evidence="8 9">
    <name type="scientific">Phytohabitans rumicis</name>
    <dbReference type="NCBI Taxonomy" id="1076125"/>
    <lineage>
        <taxon>Bacteria</taxon>
        <taxon>Bacillati</taxon>
        <taxon>Actinomycetota</taxon>
        <taxon>Actinomycetes</taxon>
        <taxon>Micromonosporales</taxon>
        <taxon>Micromonosporaceae</taxon>
    </lineage>
</organism>
<dbReference type="InterPro" id="IPR002397">
    <property type="entry name" value="Cyt_P450_B"/>
</dbReference>
<dbReference type="GO" id="GO:0016705">
    <property type="term" value="F:oxidoreductase activity, acting on paired donors, with incorporation or reduction of molecular oxygen"/>
    <property type="evidence" value="ECO:0007669"/>
    <property type="project" value="InterPro"/>
</dbReference>
<evidence type="ECO:0000256" key="5">
    <source>
        <dbReference type="ARBA" id="ARBA00023004"/>
    </source>
</evidence>
<keyword evidence="4 7" id="KW-0560">Oxidoreductase</keyword>
<dbReference type="InterPro" id="IPR036396">
    <property type="entry name" value="Cyt_P450_sf"/>
</dbReference>
<dbReference type="AlphaFoldDB" id="A0A6V8LNU9"/>
<evidence type="ECO:0000256" key="3">
    <source>
        <dbReference type="ARBA" id="ARBA00022723"/>
    </source>
</evidence>
<dbReference type="InterPro" id="IPR001128">
    <property type="entry name" value="Cyt_P450"/>
</dbReference>
<dbReference type="Proteomes" id="UP000482960">
    <property type="component" value="Unassembled WGS sequence"/>
</dbReference>
<dbReference type="PANTHER" id="PTHR46696:SF1">
    <property type="entry name" value="CYTOCHROME P450 YJIB-RELATED"/>
    <property type="match status" value="1"/>
</dbReference>
<dbReference type="PRINTS" id="PR00359">
    <property type="entry name" value="BP450"/>
</dbReference>
<evidence type="ECO:0000256" key="2">
    <source>
        <dbReference type="ARBA" id="ARBA00022617"/>
    </source>
</evidence>
<dbReference type="GO" id="GO:0020037">
    <property type="term" value="F:heme binding"/>
    <property type="evidence" value="ECO:0007669"/>
    <property type="project" value="InterPro"/>
</dbReference>
<evidence type="ECO:0000256" key="1">
    <source>
        <dbReference type="ARBA" id="ARBA00010617"/>
    </source>
</evidence>
<accession>A0A6V8LNU9</accession>
<keyword evidence="5 7" id="KW-0408">Iron</keyword>
<reference evidence="8 9" key="1">
    <citation type="submission" date="2020-03" db="EMBL/GenBank/DDBJ databases">
        <title>Whole genome shotgun sequence of Phytohabitans rumicis NBRC 108638.</title>
        <authorList>
            <person name="Komaki H."/>
            <person name="Tamura T."/>
        </authorList>
    </citation>
    <scope>NUCLEOTIDE SEQUENCE [LARGE SCALE GENOMIC DNA]</scope>
    <source>
        <strain evidence="8 9">NBRC 108638</strain>
    </source>
</reference>
<name>A0A6V8LNU9_9ACTN</name>
<evidence type="ECO:0000313" key="8">
    <source>
        <dbReference type="EMBL" id="GFJ96548.1"/>
    </source>
</evidence>
<evidence type="ECO:0000256" key="6">
    <source>
        <dbReference type="ARBA" id="ARBA00023033"/>
    </source>
</evidence>
<keyword evidence="2 7" id="KW-0349">Heme</keyword>
<comment type="similarity">
    <text evidence="1 7">Belongs to the cytochrome P450 family.</text>
</comment>
<dbReference type="GO" id="GO:0004497">
    <property type="term" value="F:monooxygenase activity"/>
    <property type="evidence" value="ECO:0007669"/>
    <property type="project" value="UniProtKB-KW"/>
</dbReference>
<dbReference type="GO" id="GO:0017000">
    <property type="term" value="P:antibiotic biosynthetic process"/>
    <property type="evidence" value="ECO:0007669"/>
    <property type="project" value="UniProtKB-ARBA"/>
</dbReference>
<dbReference type="SUPFAM" id="SSF48264">
    <property type="entry name" value="Cytochrome P450"/>
    <property type="match status" value="1"/>
</dbReference>
<dbReference type="GO" id="GO:0005506">
    <property type="term" value="F:iron ion binding"/>
    <property type="evidence" value="ECO:0007669"/>
    <property type="project" value="InterPro"/>
</dbReference>
<protein>
    <submittedName>
        <fullName evidence="8">Cytochrome P450</fullName>
    </submittedName>
</protein>
<keyword evidence="3 7" id="KW-0479">Metal-binding</keyword>
<evidence type="ECO:0000256" key="7">
    <source>
        <dbReference type="RuleBase" id="RU000461"/>
    </source>
</evidence>
<evidence type="ECO:0000313" key="9">
    <source>
        <dbReference type="Proteomes" id="UP000482960"/>
    </source>
</evidence>